<evidence type="ECO:0000313" key="10">
    <source>
        <dbReference type="EMBL" id="SET20095.1"/>
    </source>
</evidence>
<dbReference type="AlphaFoldDB" id="A0A1I0CKD8"/>
<dbReference type="Gene3D" id="3.10.20.30">
    <property type="match status" value="1"/>
</dbReference>
<feature type="binding site" evidence="6">
    <location>
        <begin position="12"/>
        <end position="17"/>
    </location>
    <ligand>
        <name>ATP</name>
        <dbReference type="ChEBI" id="CHEBI:30616"/>
    </ligand>
</feature>
<comment type="cofactor">
    <cofactor evidence="1">
        <name>Mg(2+)</name>
        <dbReference type="ChEBI" id="CHEBI:18420"/>
    </cofactor>
</comment>
<evidence type="ECO:0000256" key="6">
    <source>
        <dbReference type="HAMAP-Rule" id="MF_00944"/>
    </source>
</evidence>
<dbReference type="EMBL" id="FOHO01000003">
    <property type="protein sequence ID" value="SET20095.1"/>
    <property type="molecule type" value="Genomic_DNA"/>
</dbReference>
<keyword evidence="7" id="KW-0175">Coiled coil</keyword>
<evidence type="ECO:0000256" key="4">
    <source>
        <dbReference type="ARBA" id="ARBA00022840"/>
    </source>
</evidence>
<feature type="coiled-coil region" evidence="7">
    <location>
        <begin position="131"/>
        <end position="158"/>
    </location>
</feature>
<dbReference type="InterPro" id="IPR013029">
    <property type="entry name" value="YchF_C"/>
</dbReference>
<keyword evidence="4 6" id="KW-0067">ATP-binding</keyword>
<reference evidence="10 11" key="1">
    <citation type="submission" date="2016-10" db="EMBL/GenBank/DDBJ databases">
        <authorList>
            <person name="de Groot N.N."/>
        </authorList>
    </citation>
    <scope>NUCLEOTIDE SEQUENCE [LARGE SCALE GENOMIC DNA]</scope>
    <source>
        <strain evidence="10 11">DSM 17862</strain>
    </source>
</reference>
<evidence type="ECO:0000313" key="11">
    <source>
        <dbReference type="Proteomes" id="UP000199180"/>
    </source>
</evidence>
<dbReference type="SUPFAM" id="SSF52540">
    <property type="entry name" value="P-loop containing nucleoside triphosphate hydrolases"/>
    <property type="match status" value="1"/>
</dbReference>
<evidence type="ECO:0000256" key="1">
    <source>
        <dbReference type="ARBA" id="ARBA00001946"/>
    </source>
</evidence>
<dbReference type="CDD" id="cd04867">
    <property type="entry name" value="TGS_YchF_OLA1"/>
    <property type="match status" value="1"/>
</dbReference>
<dbReference type="InterPro" id="IPR004396">
    <property type="entry name" value="ATPase_YchF/OLA1"/>
</dbReference>
<dbReference type="InterPro" id="IPR004095">
    <property type="entry name" value="TGS"/>
</dbReference>
<keyword evidence="11" id="KW-1185">Reference proteome</keyword>
<proteinExistence type="inferred from homology"/>
<dbReference type="InterPro" id="IPR012676">
    <property type="entry name" value="TGS-like"/>
</dbReference>
<dbReference type="InterPro" id="IPR031167">
    <property type="entry name" value="G_OBG"/>
</dbReference>
<dbReference type="GO" id="GO:0005524">
    <property type="term" value="F:ATP binding"/>
    <property type="evidence" value="ECO:0007669"/>
    <property type="project" value="UniProtKB-UniRule"/>
</dbReference>
<dbReference type="Pfam" id="PF06071">
    <property type="entry name" value="YchF-GTPase_C"/>
    <property type="match status" value="1"/>
</dbReference>
<dbReference type="PROSITE" id="PS51880">
    <property type="entry name" value="TGS"/>
    <property type="match status" value="1"/>
</dbReference>
<dbReference type="Pfam" id="PF01926">
    <property type="entry name" value="MMR_HSR1"/>
    <property type="match status" value="1"/>
</dbReference>
<dbReference type="NCBIfam" id="TIGR00092">
    <property type="entry name" value="redox-regulated ATPase YchF"/>
    <property type="match status" value="1"/>
</dbReference>
<dbReference type="PANTHER" id="PTHR23305">
    <property type="entry name" value="OBG GTPASE FAMILY"/>
    <property type="match status" value="1"/>
</dbReference>
<evidence type="ECO:0000256" key="3">
    <source>
        <dbReference type="ARBA" id="ARBA00022741"/>
    </source>
</evidence>
<dbReference type="GO" id="GO:0005737">
    <property type="term" value="C:cytoplasm"/>
    <property type="evidence" value="ECO:0007669"/>
    <property type="project" value="TreeGrafter"/>
</dbReference>
<evidence type="ECO:0000256" key="5">
    <source>
        <dbReference type="ARBA" id="ARBA00022842"/>
    </source>
</evidence>
<dbReference type="GO" id="GO:0043023">
    <property type="term" value="F:ribosomal large subunit binding"/>
    <property type="evidence" value="ECO:0007669"/>
    <property type="project" value="UniProtKB-UniRule"/>
</dbReference>
<dbReference type="Proteomes" id="UP000199180">
    <property type="component" value="Unassembled WGS sequence"/>
</dbReference>
<dbReference type="InterPro" id="IPR041706">
    <property type="entry name" value="YchF_N"/>
</dbReference>
<keyword evidence="2" id="KW-0479">Metal-binding</keyword>
<evidence type="ECO:0000259" key="9">
    <source>
        <dbReference type="PROSITE" id="PS51880"/>
    </source>
</evidence>
<dbReference type="InterPro" id="IPR027417">
    <property type="entry name" value="P-loop_NTPase"/>
</dbReference>
<dbReference type="GO" id="GO:0016887">
    <property type="term" value="F:ATP hydrolysis activity"/>
    <property type="evidence" value="ECO:0007669"/>
    <property type="project" value="UniProtKB-UniRule"/>
</dbReference>
<dbReference type="PRINTS" id="PR00326">
    <property type="entry name" value="GTP1OBG"/>
</dbReference>
<dbReference type="Gene3D" id="3.40.50.300">
    <property type="entry name" value="P-loop containing nucleotide triphosphate hydrolases"/>
    <property type="match status" value="1"/>
</dbReference>
<gene>
    <name evidence="6" type="primary">ychF</name>
    <name evidence="10" type="ORF">SAMN04489858_103357</name>
</gene>
<dbReference type="CDD" id="cd01900">
    <property type="entry name" value="YchF"/>
    <property type="match status" value="1"/>
</dbReference>
<dbReference type="STRING" id="364199.SAMN04489858_103357"/>
<dbReference type="InterPro" id="IPR023192">
    <property type="entry name" value="TGS-like_dom_sf"/>
</dbReference>
<dbReference type="GO" id="GO:0046872">
    <property type="term" value="F:metal ion binding"/>
    <property type="evidence" value="ECO:0007669"/>
    <property type="project" value="UniProtKB-KW"/>
</dbReference>
<keyword evidence="3 6" id="KW-0547">Nucleotide-binding</keyword>
<dbReference type="FunFam" id="1.10.150.300:FF:000001">
    <property type="entry name" value="Ribosome-binding ATPase YchF"/>
    <property type="match status" value="1"/>
</dbReference>
<accession>A0A1I0CKD8</accession>
<feature type="domain" description="TGS" evidence="9">
    <location>
        <begin position="280"/>
        <end position="363"/>
    </location>
</feature>
<dbReference type="SUPFAM" id="SSF81271">
    <property type="entry name" value="TGS-like"/>
    <property type="match status" value="1"/>
</dbReference>
<dbReference type="OrthoDB" id="9810373at2"/>
<protein>
    <recommendedName>
        <fullName evidence="6">Ribosome-binding ATPase YchF</fullName>
    </recommendedName>
</protein>
<dbReference type="FunFam" id="3.10.20.30:FF:000001">
    <property type="entry name" value="Ribosome-binding ATPase YchF"/>
    <property type="match status" value="1"/>
</dbReference>
<dbReference type="InterPro" id="IPR006073">
    <property type="entry name" value="GTP-bd"/>
</dbReference>
<sequence length="365" mass="39238">MGFRMGIVGLPNVGKSTLFNALTKTAAAQAANFPFCTIEPNVGEVAVPDPRLDRLAGIAGSKQIIPTRITFVDIAGLVKGASKGEGLGNQFLANIREVDAIAHVLRCFEDGDVTHVEGRVDPLADAEVIETELMIADMESIERRLANLTRKLKGGDKEAVEQEGLLKRALAALENGQPARTVEIAEDEQKAWNMLQLLTSKPVLYVCNVAEDEAAKGNALSDKVADMARAQGAGHVVISAKIEEEISQLDAEEAEMFLGEMGLDEAGLDRLIRAGYDLLGLQTYFTVGPKEARAWTIRKGTLAPQAAGVIHGDFEKGFIRSETIAYDDYIAGNGEAGARDAGKLRVEGKSYEVKDGDVLHFLFNA</sequence>
<dbReference type="PANTHER" id="PTHR23305:SF18">
    <property type="entry name" value="OBG-TYPE G DOMAIN-CONTAINING PROTEIN"/>
    <property type="match status" value="1"/>
</dbReference>
<dbReference type="PIRSF" id="PIRSF006641">
    <property type="entry name" value="CHP00092"/>
    <property type="match status" value="1"/>
</dbReference>
<dbReference type="GO" id="GO:0005525">
    <property type="term" value="F:GTP binding"/>
    <property type="evidence" value="ECO:0007669"/>
    <property type="project" value="InterPro"/>
</dbReference>
<comment type="similarity">
    <text evidence="6">Belongs to the TRAFAC class OBG-HflX-like GTPase superfamily. OBG GTPase family. YchF/OLA1 subfamily.</text>
</comment>
<comment type="function">
    <text evidence="6">ATPase that binds to both the 70S ribosome and the 50S ribosomal subunit in a nucleotide-independent manner.</text>
</comment>
<feature type="domain" description="OBG-type G" evidence="8">
    <location>
        <begin position="3"/>
        <end position="258"/>
    </location>
</feature>
<evidence type="ECO:0000259" key="8">
    <source>
        <dbReference type="PROSITE" id="PS51710"/>
    </source>
</evidence>
<keyword evidence="5" id="KW-0460">Magnesium</keyword>
<dbReference type="Gene3D" id="1.10.150.300">
    <property type="entry name" value="TGS-like domain"/>
    <property type="match status" value="1"/>
</dbReference>
<evidence type="ECO:0000256" key="7">
    <source>
        <dbReference type="SAM" id="Coils"/>
    </source>
</evidence>
<evidence type="ECO:0000256" key="2">
    <source>
        <dbReference type="ARBA" id="ARBA00022723"/>
    </source>
</evidence>
<organism evidence="10 11">
    <name type="scientific">Paracoccus homiensis</name>
    <dbReference type="NCBI Taxonomy" id="364199"/>
    <lineage>
        <taxon>Bacteria</taxon>
        <taxon>Pseudomonadati</taxon>
        <taxon>Pseudomonadota</taxon>
        <taxon>Alphaproteobacteria</taxon>
        <taxon>Rhodobacterales</taxon>
        <taxon>Paracoccaceae</taxon>
        <taxon>Paracoccus</taxon>
    </lineage>
</organism>
<dbReference type="RefSeq" id="WP_090733387.1">
    <property type="nucleotide sequence ID" value="NZ_FOHO01000003.1"/>
</dbReference>
<dbReference type="InterPro" id="IPR012675">
    <property type="entry name" value="Beta-grasp_dom_sf"/>
</dbReference>
<name>A0A1I0CKD8_9RHOB</name>
<dbReference type="PROSITE" id="PS51710">
    <property type="entry name" value="G_OBG"/>
    <property type="match status" value="1"/>
</dbReference>
<dbReference type="HAMAP" id="MF_00944">
    <property type="entry name" value="YchF_OLA1_ATPase"/>
    <property type="match status" value="1"/>
</dbReference>